<keyword evidence="2" id="KW-1185">Reference proteome</keyword>
<proteinExistence type="predicted"/>
<name>A0ACB7PLX5_9PEZI</name>
<accession>A0ACB7PLX5</accession>
<evidence type="ECO:0000313" key="2">
    <source>
        <dbReference type="Proteomes" id="UP000724584"/>
    </source>
</evidence>
<organism evidence="1 2">
    <name type="scientific">Chaetomium tenue</name>
    <dbReference type="NCBI Taxonomy" id="1854479"/>
    <lineage>
        <taxon>Eukaryota</taxon>
        <taxon>Fungi</taxon>
        <taxon>Dikarya</taxon>
        <taxon>Ascomycota</taxon>
        <taxon>Pezizomycotina</taxon>
        <taxon>Sordariomycetes</taxon>
        <taxon>Sordariomycetidae</taxon>
        <taxon>Sordariales</taxon>
        <taxon>Chaetomiaceae</taxon>
        <taxon>Chaetomium</taxon>
    </lineage>
</organism>
<dbReference type="EMBL" id="JAGIZQ010000001">
    <property type="protein sequence ID" value="KAH6649782.1"/>
    <property type="molecule type" value="Genomic_DNA"/>
</dbReference>
<sequence>MKHFGGLVPFVLCGLSAATSFAVVEEPSTPIIRRDAPLFAGAGYASPDEVPSRRGLHQDEKHQTDVANLELTPAHLAELLSQLRLVYGQISAFAATQDTGLLNNLLRLLGGVVPPLSDVLETLRSILIGDSVTILEQLAACVL</sequence>
<evidence type="ECO:0000313" key="1">
    <source>
        <dbReference type="EMBL" id="KAH6649782.1"/>
    </source>
</evidence>
<comment type="caution">
    <text evidence="1">The sequence shown here is derived from an EMBL/GenBank/DDBJ whole genome shotgun (WGS) entry which is preliminary data.</text>
</comment>
<protein>
    <submittedName>
        <fullName evidence="1">Uncharacterized protein</fullName>
    </submittedName>
</protein>
<reference evidence="1 2" key="1">
    <citation type="journal article" date="2021" name="Nat. Commun.">
        <title>Genetic determinants of endophytism in the Arabidopsis root mycobiome.</title>
        <authorList>
            <person name="Mesny F."/>
            <person name="Miyauchi S."/>
            <person name="Thiergart T."/>
            <person name="Pickel B."/>
            <person name="Atanasova L."/>
            <person name="Karlsson M."/>
            <person name="Huettel B."/>
            <person name="Barry K.W."/>
            <person name="Haridas S."/>
            <person name="Chen C."/>
            <person name="Bauer D."/>
            <person name="Andreopoulos W."/>
            <person name="Pangilinan J."/>
            <person name="LaButti K."/>
            <person name="Riley R."/>
            <person name="Lipzen A."/>
            <person name="Clum A."/>
            <person name="Drula E."/>
            <person name="Henrissat B."/>
            <person name="Kohler A."/>
            <person name="Grigoriev I.V."/>
            <person name="Martin F.M."/>
            <person name="Hacquard S."/>
        </authorList>
    </citation>
    <scope>NUCLEOTIDE SEQUENCE [LARGE SCALE GENOMIC DNA]</scope>
    <source>
        <strain evidence="1 2">MPI-SDFR-AT-0079</strain>
    </source>
</reference>
<gene>
    <name evidence="1" type="ORF">F5144DRAFT_597308</name>
</gene>
<dbReference type="Proteomes" id="UP000724584">
    <property type="component" value="Unassembled WGS sequence"/>
</dbReference>